<dbReference type="Gene3D" id="1.10.510.10">
    <property type="entry name" value="Transferase(Phosphotransferase) domain 1"/>
    <property type="match status" value="1"/>
</dbReference>
<organism evidence="2 3">
    <name type="scientific">Actinoplanes cyaneus</name>
    <dbReference type="NCBI Taxonomy" id="52696"/>
    <lineage>
        <taxon>Bacteria</taxon>
        <taxon>Bacillati</taxon>
        <taxon>Actinomycetota</taxon>
        <taxon>Actinomycetes</taxon>
        <taxon>Micromonosporales</taxon>
        <taxon>Micromonosporaceae</taxon>
        <taxon>Actinoplanes</taxon>
    </lineage>
</organism>
<dbReference type="RefSeq" id="WP_203751969.1">
    <property type="nucleotide sequence ID" value="NZ_BAAAUC010000005.1"/>
</dbReference>
<keyword evidence="3" id="KW-1185">Reference proteome</keyword>
<reference evidence="2" key="1">
    <citation type="submission" date="2021-01" db="EMBL/GenBank/DDBJ databases">
        <title>Whole genome shotgun sequence of Actinoplanes cyaneus NBRC 14990.</title>
        <authorList>
            <person name="Komaki H."/>
            <person name="Tamura T."/>
        </authorList>
    </citation>
    <scope>NUCLEOTIDE SEQUENCE</scope>
    <source>
        <strain evidence="2">NBRC 14990</strain>
    </source>
</reference>
<keyword evidence="1" id="KW-0812">Transmembrane</keyword>
<evidence type="ECO:0000256" key="1">
    <source>
        <dbReference type="SAM" id="Phobius"/>
    </source>
</evidence>
<keyword evidence="1" id="KW-1133">Transmembrane helix</keyword>
<feature type="transmembrane region" description="Helical" evidence="1">
    <location>
        <begin position="441"/>
        <end position="462"/>
    </location>
</feature>
<evidence type="ECO:0008006" key="4">
    <source>
        <dbReference type="Google" id="ProtNLM"/>
    </source>
</evidence>
<dbReference type="InterPro" id="IPR011009">
    <property type="entry name" value="Kinase-like_dom_sf"/>
</dbReference>
<evidence type="ECO:0000313" key="3">
    <source>
        <dbReference type="Proteomes" id="UP000619479"/>
    </source>
</evidence>
<comment type="caution">
    <text evidence="2">The sequence shown here is derived from an EMBL/GenBank/DDBJ whole genome shotgun (WGS) entry which is preliminary data.</text>
</comment>
<sequence>MPDTDPRPLTIDIDGFSRHARLTVAPPGSWQPKQAGFVVTQGGPAGPAAMIDTQVVCTTAENESDGWRHWHVKIYRCANGADADALRGHLHRQAAALRRVNSYLPAPRRRQAIEPPWAVVPVQVVRGDGGLEKVEGVVETRLGVPEDDILTRLRQHLPAWLGDAARPEEILFAVSPRIDELSWEDTNAHPATEHLEAFTTLAAGLDQLHAHGWVHCDIKPDNVCRCTYGGRTDYVLIDTDAATRADPPPRRVRSSPRYTYRGIREHDDDLSPGLLYAQDRFGFLTVVLSALAGREWVDRVLLAEDPEDRDGGRIADHGDRVARALAALWPDDRWQPLRDVLAEPFGTGQQGQIALEHPEPWAAGWLARLRAAEARCEDPVRSTVPRPAAPVSWLVSDADVERVRVAARAHPAGRNQRVRLAYSAIAQGAQAAATRQFRLAAWGWGAALTGGAAIVALGAFVIGR</sequence>
<gene>
    <name evidence="2" type="ORF">Acy02nite_73700</name>
</gene>
<accession>A0A919IPM5</accession>
<dbReference type="Proteomes" id="UP000619479">
    <property type="component" value="Unassembled WGS sequence"/>
</dbReference>
<dbReference type="SUPFAM" id="SSF56112">
    <property type="entry name" value="Protein kinase-like (PK-like)"/>
    <property type="match status" value="2"/>
</dbReference>
<evidence type="ECO:0000313" key="2">
    <source>
        <dbReference type="EMBL" id="GID69489.1"/>
    </source>
</evidence>
<protein>
    <recommendedName>
        <fullName evidence="4">Protein kinase domain-containing protein</fullName>
    </recommendedName>
</protein>
<name>A0A919IPM5_9ACTN</name>
<dbReference type="AlphaFoldDB" id="A0A919IPM5"/>
<dbReference type="EMBL" id="BOMH01000062">
    <property type="protein sequence ID" value="GID69489.1"/>
    <property type="molecule type" value="Genomic_DNA"/>
</dbReference>
<proteinExistence type="predicted"/>
<keyword evidence="1" id="KW-0472">Membrane</keyword>